<dbReference type="EMBL" id="WHZV01000003">
    <property type="protein sequence ID" value="NEG55121.1"/>
    <property type="molecule type" value="Genomic_DNA"/>
</dbReference>
<dbReference type="PANTHER" id="PTHR43297:SF14">
    <property type="entry name" value="ATPASE AAA-TYPE CORE DOMAIN-CONTAINING PROTEIN"/>
    <property type="match status" value="1"/>
</dbReference>
<dbReference type="PROSITE" id="PS50893">
    <property type="entry name" value="ABC_TRANSPORTER_2"/>
    <property type="match status" value="1"/>
</dbReference>
<evidence type="ECO:0000256" key="9">
    <source>
        <dbReference type="ARBA" id="ARBA00023136"/>
    </source>
</evidence>
<evidence type="ECO:0000256" key="5">
    <source>
        <dbReference type="ARBA" id="ARBA00022519"/>
    </source>
</evidence>
<dbReference type="GO" id="GO:0005524">
    <property type="term" value="F:ATP binding"/>
    <property type="evidence" value="ECO:0007669"/>
    <property type="project" value="UniProtKB-KW"/>
</dbReference>
<dbReference type="PANTHER" id="PTHR43297">
    <property type="entry name" value="OLIGOPEPTIDE TRANSPORT ATP-BINDING PROTEIN APPD"/>
    <property type="match status" value="1"/>
</dbReference>
<dbReference type="SUPFAM" id="SSF52540">
    <property type="entry name" value="P-loop containing nucleoside triphosphate hydrolases"/>
    <property type="match status" value="1"/>
</dbReference>
<dbReference type="InterPro" id="IPR027417">
    <property type="entry name" value="P-loop_NTPase"/>
</dbReference>
<comment type="caution">
    <text evidence="11">The sequence shown here is derived from an EMBL/GenBank/DDBJ whole genome shotgun (WGS) entry which is preliminary data.</text>
</comment>
<reference evidence="11 12" key="1">
    <citation type="submission" date="2019-10" db="EMBL/GenBank/DDBJ databases">
        <title>Bifidobacterium from non-human primates.</title>
        <authorList>
            <person name="Modesto M."/>
        </authorList>
    </citation>
    <scope>NUCLEOTIDE SEQUENCE [LARGE SCALE GENOMIC DNA]</scope>
    <source>
        <strain evidence="11 12">SMA15</strain>
    </source>
</reference>
<evidence type="ECO:0000259" key="10">
    <source>
        <dbReference type="PROSITE" id="PS50893"/>
    </source>
</evidence>
<keyword evidence="7 11" id="KW-0067">ATP-binding</keyword>
<evidence type="ECO:0000256" key="4">
    <source>
        <dbReference type="ARBA" id="ARBA00022475"/>
    </source>
</evidence>
<evidence type="ECO:0000256" key="8">
    <source>
        <dbReference type="ARBA" id="ARBA00022967"/>
    </source>
</evidence>
<dbReference type="GO" id="GO:0005886">
    <property type="term" value="C:plasma membrane"/>
    <property type="evidence" value="ECO:0007669"/>
    <property type="project" value="UniProtKB-SubCell"/>
</dbReference>
<dbReference type="GO" id="GO:0016887">
    <property type="term" value="F:ATP hydrolysis activity"/>
    <property type="evidence" value="ECO:0007669"/>
    <property type="project" value="InterPro"/>
</dbReference>
<dbReference type="Proteomes" id="UP000483293">
    <property type="component" value="Unassembled WGS sequence"/>
</dbReference>
<keyword evidence="5" id="KW-0997">Cell inner membrane</keyword>
<keyword evidence="6" id="KW-0547">Nucleotide-binding</keyword>
<dbReference type="InterPro" id="IPR003593">
    <property type="entry name" value="AAA+_ATPase"/>
</dbReference>
<evidence type="ECO:0000256" key="3">
    <source>
        <dbReference type="ARBA" id="ARBA00022448"/>
    </source>
</evidence>
<keyword evidence="4" id="KW-1003">Cell membrane</keyword>
<feature type="domain" description="ABC transporter" evidence="10">
    <location>
        <begin position="5"/>
        <end position="258"/>
    </location>
</feature>
<gene>
    <name evidence="11" type="ORF">GFD21_04910</name>
</gene>
<protein>
    <submittedName>
        <fullName evidence="11">ATP-binding cassette domain-containing protein</fullName>
    </submittedName>
</protein>
<evidence type="ECO:0000256" key="7">
    <source>
        <dbReference type="ARBA" id="ARBA00022840"/>
    </source>
</evidence>
<evidence type="ECO:0000256" key="1">
    <source>
        <dbReference type="ARBA" id="ARBA00004202"/>
    </source>
</evidence>
<organism evidence="11 12">
    <name type="scientific">Bifidobacterium platyrrhinorum</name>
    <dbReference type="NCBI Taxonomy" id="2661628"/>
    <lineage>
        <taxon>Bacteria</taxon>
        <taxon>Bacillati</taxon>
        <taxon>Actinomycetota</taxon>
        <taxon>Actinomycetes</taxon>
        <taxon>Bifidobacteriales</taxon>
        <taxon>Bifidobacteriaceae</taxon>
        <taxon>Bifidobacterium</taxon>
    </lineage>
</organism>
<dbReference type="InterPro" id="IPR050388">
    <property type="entry name" value="ABC_Ni/Peptide_Import"/>
</dbReference>
<proteinExistence type="inferred from homology"/>
<name>A0A6L9SVE3_9BIFI</name>
<dbReference type="SMART" id="SM00382">
    <property type="entry name" value="AAA"/>
    <property type="match status" value="1"/>
</dbReference>
<evidence type="ECO:0000313" key="12">
    <source>
        <dbReference type="Proteomes" id="UP000483293"/>
    </source>
</evidence>
<dbReference type="CDD" id="cd03257">
    <property type="entry name" value="ABC_NikE_OppD_transporters"/>
    <property type="match status" value="1"/>
</dbReference>
<evidence type="ECO:0000256" key="6">
    <source>
        <dbReference type="ARBA" id="ARBA00022741"/>
    </source>
</evidence>
<keyword evidence="8" id="KW-1278">Translocase</keyword>
<dbReference type="RefSeq" id="WP_163196831.1">
    <property type="nucleotide sequence ID" value="NZ_WHZV01000003.1"/>
</dbReference>
<sequence>MTALIRVRDLTVTARATGATLVDGVSFDVEPGETVGIVGESGSGKSLTLRAILGMPPAGVAVAGGKGGAAPVTFDGGAGDADGTGDAPQARAPRMAMIFQDPVASLDPLCGVVRQVAEVIRYRQGASRRESRARAADLLVSLGLPESLRGRDRYPDQLSGGQCQRVGLAMALAVRPDILLCDEPTTALDVTVQRRILDLLADRRDRLGLTMLFVTHNLGVAAHLCSRLIVMEHGHIVETGPTARVVGDPHHPYTRRLIDAIAHIPEATR</sequence>
<dbReference type="PROSITE" id="PS00211">
    <property type="entry name" value="ABC_TRANSPORTER_1"/>
    <property type="match status" value="1"/>
</dbReference>
<keyword evidence="12" id="KW-1185">Reference proteome</keyword>
<dbReference type="Pfam" id="PF00005">
    <property type="entry name" value="ABC_tran"/>
    <property type="match status" value="1"/>
</dbReference>
<keyword evidence="3" id="KW-0813">Transport</keyword>
<comment type="subcellular location">
    <subcellularLocation>
        <location evidence="1">Cell membrane</location>
        <topology evidence="1">Peripheral membrane protein</topology>
    </subcellularLocation>
</comment>
<dbReference type="InterPro" id="IPR017871">
    <property type="entry name" value="ABC_transporter-like_CS"/>
</dbReference>
<comment type="similarity">
    <text evidence="2">Belongs to the ABC transporter superfamily.</text>
</comment>
<dbReference type="Gene3D" id="3.40.50.300">
    <property type="entry name" value="P-loop containing nucleotide triphosphate hydrolases"/>
    <property type="match status" value="1"/>
</dbReference>
<evidence type="ECO:0000256" key="2">
    <source>
        <dbReference type="ARBA" id="ARBA00005417"/>
    </source>
</evidence>
<dbReference type="AlphaFoldDB" id="A0A6L9SVE3"/>
<accession>A0A6L9SVE3</accession>
<keyword evidence="9" id="KW-0472">Membrane</keyword>
<evidence type="ECO:0000313" key="11">
    <source>
        <dbReference type="EMBL" id="NEG55121.1"/>
    </source>
</evidence>
<dbReference type="InterPro" id="IPR003439">
    <property type="entry name" value="ABC_transporter-like_ATP-bd"/>
</dbReference>